<reference evidence="11" key="1">
    <citation type="submission" date="2017-02" db="EMBL/GenBank/DDBJ databases">
        <authorList>
            <person name="Varghese N."/>
            <person name="Submissions S."/>
        </authorList>
    </citation>
    <scope>NUCLEOTIDE SEQUENCE [LARGE SCALE GENOMIC DNA]</scope>
    <source>
        <strain evidence="11">ATCC BAA-73</strain>
    </source>
</reference>
<dbReference type="Gene3D" id="3.40.50.10380">
    <property type="entry name" value="Malic enzyme, N-terminal domain"/>
    <property type="match status" value="1"/>
</dbReference>
<protein>
    <submittedName>
        <fullName evidence="10">Malate dehydrogenase (Oxaloacetate-decarboxylating)</fullName>
    </submittedName>
</protein>
<feature type="active site" description="Proton acceptor" evidence="5">
    <location>
        <position position="91"/>
    </location>
</feature>
<dbReference type="InterPro" id="IPR046346">
    <property type="entry name" value="Aminoacid_DH-like_N_sf"/>
</dbReference>
<dbReference type="SUPFAM" id="SSF51735">
    <property type="entry name" value="NAD(P)-binding Rossmann-fold domains"/>
    <property type="match status" value="1"/>
</dbReference>
<dbReference type="Pfam" id="PF00390">
    <property type="entry name" value="malic"/>
    <property type="match status" value="1"/>
</dbReference>
<sequence>MSAKVEALQLHKKYRGKLMVNTKVQVRNGRDLALAYTPGVAEPCKEINQDINKVYEYTAKSNLVAVVSDGSAVLGLGNIGAEASLPVMEGKSVLFKEFGGVDAFPICVNTQDVEEIVETVKRLEPTFGGVNLEDIASPRCVEIEERLKAETNIPIFHDDQHGTAIVVLAGLINALKYVKKDIEDTKVVINGAGSAGIAIAKLLLSVGVKDVIMCDIFGILHPDEEEMNSLQAEIAEITNQERLTGDLAAAMEGADAFIGVSAPNVVSKEMVTSMADDAILFAMANPVPEILPDEAKEAGATVVGTGRSDFANQVNNVLAFPGIFRGALDVRATDINEEMKVAAAYAIANLISEEELNAEYVIPDPFDKRVVPKIAAEVAKAAIKSGVAQIEIDYDTELENVKKLMAKEE</sequence>
<dbReference type="InterPro" id="IPR012301">
    <property type="entry name" value="Malic_N_dom"/>
</dbReference>
<evidence type="ECO:0000313" key="10">
    <source>
        <dbReference type="EMBL" id="SJZ36258.1"/>
    </source>
</evidence>
<keyword evidence="3 7" id="KW-0479">Metal-binding</keyword>
<dbReference type="SUPFAM" id="SSF53223">
    <property type="entry name" value="Aminoacid dehydrogenase-like, N-terminal domain"/>
    <property type="match status" value="1"/>
</dbReference>
<dbReference type="PIRSF" id="PIRSF000106">
    <property type="entry name" value="ME"/>
    <property type="match status" value="1"/>
</dbReference>
<feature type="binding site" evidence="7">
    <location>
        <position position="133"/>
    </location>
    <ligand>
        <name>a divalent metal cation</name>
        <dbReference type="ChEBI" id="CHEBI:60240"/>
    </ligand>
</feature>
<feature type="binding site" evidence="6">
    <location>
        <position position="315"/>
    </location>
    <ligand>
        <name>(S)-malate</name>
        <dbReference type="ChEBI" id="CHEBI:15589"/>
    </ligand>
</feature>
<dbReference type="OrthoDB" id="9805787at2"/>
<evidence type="ECO:0000256" key="7">
    <source>
        <dbReference type="PIRSR" id="PIRSR000106-3"/>
    </source>
</evidence>
<gene>
    <name evidence="10" type="ORF">SAMN02745118_00556</name>
</gene>
<dbReference type="AlphaFoldDB" id="A0A1T4K1J7"/>
<dbReference type="Proteomes" id="UP000190625">
    <property type="component" value="Unassembled WGS sequence"/>
</dbReference>
<dbReference type="Pfam" id="PF03949">
    <property type="entry name" value="Malic_M"/>
    <property type="match status" value="1"/>
</dbReference>
<dbReference type="GO" id="GO:0051287">
    <property type="term" value="F:NAD binding"/>
    <property type="evidence" value="ECO:0007669"/>
    <property type="project" value="InterPro"/>
</dbReference>
<dbReference type="InterPro" id="IPR037062">
    <property type="entry name" value="Malic_N_dom_sf"/>
</dbReference>
<keyword evidence="4" id="KW-0560">Oxidoreductase</keyword>
<comment type="similarity">
    <text evidence="2">Belongs to the malic enzymes family.</text>
</comment>
<feature type="domain" description="Malic enzyme N-terminal" evidence="9">
    <location>
        <begin position="15"/>
        <end position="148"/>
    </location>
</feature>
<dbReference type="SMART" id="SM01274">
    <property type="entry name" value="malic"/>
    <property type="match status" value="1"/>
</dbReference>
<dbReference type="InterPro" id="IPR015884">
    <property type="entry name" value="Malic_enzyme_CS"/>
</dbReference>
<dbReference type="CDD" id="cd05311">
    <property type="entry name" value="NAD_bind_2_malic_enz"/>
    <property type="match status" value="1"/>
</dbReference>
<evidence type="ECO:0000256" key="4">
    <source>
        <dbReference type="ARBA" id="ARBA00023002"/>
    </source>
</evidence>
<feature type="active site" description="Proton donor" evidence="5">
    <location>
        <position position="36"/>
    </location>
</feature>
<proteinExistence type="inferred from homology"/>
<dbReference type="FunFam" id="3.40.50.10380:FF:000003">
    <property type="entry name" value="NADP-dependent malic enzyme"/>
    <property type="match status" value="1"/>
</dbReference>
<feature type="binding site" evidence="6">
    <location>
        <position position="285"/>
    </location>
    <ligand>
        <name>(S)-malate</name>
        <dbReference type="ChEBI" id="CHEBI:15589"/>
    </ligand>
</feature>
<dbReference type="InterPro" id="IPR036291">
    <property type="entry name" value="NAD(P)-bd_dom_sf"/>
</dbReference>
<dbReference type="InterPro" id="IPR012302">
    <property type="entry name" value="Malic_NAD-bd"/>
</dbReference>
<accession>A0A1T4K1J7</accession>
<evidence type="ECO:0000259" key="8">
    <source>
        <dbReference type="SMART" id="SM00919"/>
    </source>
</evidence>
<dbReference type="GO" id="GO:0004470">
    <property type="term" value="F:malic enzyme activity"/>
    <property type="evidence" value="ECO:0007669"/>
    <property type="project" value="InterPro"/>
</dbReference>
<dbReference type="InterPro" id="IPR045213">
    <property type="entry name" value="Malic_NAD-bd_bact_type"/>
</dbReference>
<dbReference type="RefSeq" id="WP_078809063.1">
    <property type="nucleotide sequence ID" value="NZ_FUWM01000005.1"/>
</dbReference>
<feature type="binding site" evidence="7">
    <location>
        <position position="159"/>
    </location>
    <ligand>
        <name>a divalent metal cation</name>
        <dbReference type="ChEBI" id="CHEBI:60240"/>
    </ligand>
</feature>
<feature type="binding site" evidence="7">
    <location>
        <position position="134"/>
    </location>
    <ligand>
        <name>a divalent metal cation</name>
        <dbReference type="ChEBI" id="CHEBI:60240"/>
    </ligand>
</feature>
<dbReference type="PANTHER" id="PTHR43237">
    <property type="entry name" value="NADP-DEPENDENT MALIC ENZYME"/>
    <property type="match status" value="1"/>
</dbReference>
<evidence type="ECO:0000256" key="1">
    <source>
        <dbReference type="ARBA" id="ARBA00001936"/>
    </source>
</evidence>
<dbReference type="InterPro" id="IPR051674">
    <property type="entry name" value="Malate_Decarboxylase"/>
</dbReference>
<evidence type="ECO:0000256" key="2">
    <source>
        <dbReference type="ARBA" id="ARBA00008785"/>
    </source>
</evidence>
<dbReference type="Gene3D" id="3.40.50.720">
    <property type="entry name" value="NAD(P)-binding Rossmann-like Domain"/>
    <property type="match status" value="1"/>
</dbReference>
<evidence type="ECO:0000313" key="11">
    <source>
        <dbReference type="Proteomes" id="UP000190625"/>
    </source>
</evidence>
<dbReference type="EMBL" id="FUWM01000005">
    <property type="protein sequence ID" value="SJZ36258.1"/>
    <property type="molecule type" value="Genomic_DNA"/>
</dbReference>
<keyword evidence="11" id="KW-1185">Reference proteome</keyword>
<comment type="cofactor">
    <cofactor evidence="1">
        <name>Mn(2+)</name>
        <dbReference type="ChEBI" id="CHEBI:29035"/>
    </cofactor>
</comment>
<dbReference type="PANTHER" id="PTHR43237:SF4">
    <property type="entry name" value="NADP-DEPENDENT MALIC ENZYME"/>
    <property type="match status" value="1"/>
</dbReference>
<evidence type="ECO:0000256" key="6">
    <source>
        <dbReference type="PIRSR" id="PIRSR000106-2"/>
    </source>
</evidence>
<dbReference type="SMART" id="SM00919">
    <property type="entry name" value="Malic_M"/>
    <property type="match status" value="1"/>
</dbReference>
<dbReference type="PROSITE" id="PS00331">
    <property type="entry name" value="MALIC_ENZYMES"/>
    <property type="match status" value="1"/>
</dbReference>
<evidence type="ECO:0000259" key="9">
    <source>
        <dbReference type="SMART" id="SM01274"/>
    </source>
</evidence>
<dbReference type="InterPro" id="IPR001891">
    <property type="entry name" value="Malic_OxRdtase"/>
</dbReference>
<dbReference type="GO" id="GO:0016616">
    <property type="term" value="F:oxidoreductase activity, acting on the CH-OH group of donors, NAD or NADP as acceptor"/>
    <property type="evidence" value="ECO:0007669"/>
    <property type="project" value="InterPro"/>
</dbReference>
<organism evidence="10 11">
    <name type="scientific">Selenihalanaerobacter shriftii</name>
    <dbReference type="NCBI Taxonomy" id="142842"/>
    <lineage>
        <taxon>Bacteria</taxon>
        <taxon>Bacillati</taxon>
        <taxon>Bacillota</taxon>
        <taxon>Clostridia</taxon>
        <taxon>Halanaerobiales</taxon>
        <taxon>Halobacteroidaceae</taxon>
        <taxon>Selenihalanaerobacter</taxon>
    </lineage>
</organism>
<dbReference type="STRING" id="142842.SAMN02745118_00556"/>
<comment type="cofactor">
    <cofactor evidence="7">
        <name>Mg(2+)</name>
        <dbReference type="ChEBI" id="CHEBI:18420"/>
    </cofactor>
    <cofactor evidence="7">
        <name>Mn(2+)</name>
        <dbReference type="ChEBI" id="CHEBI:29035"/>
    </cofactor>
    <text evidence="7">Divalent metal cations. Prefers magnesium or manganese.</text>
</comment>
<evidence type="ECO:0000256" key="3">
    <source>
        <dbReference type="ARBA" id="ARBA00022723"/>
    </source>
</evidence>
<evidence type="ECO:0000256" key="5">
    <source>
        <dbReference type="PIRSR" id="PIRSR000106-1"/>
    </source>
</evidence>
<dbReference type="FunFam" id="3.40.50.720:FF:000095">
    <property type="entry name" value="NADP-dependent malic enzyme"/>
    <property type="match status" value="1"/>
</dbReference>
<feature type="domain" description="Malic enzyme NAD-binding" evidence="8">
    <location>
        <begin position="160"/>
        <end position="383"/>
    </location>
</feature>
<name>A0A1T4K1J7_9FIRM</name>
<dbReference type="GO" id="GO:0046872">
    <property type="term" value="F:metal ion binding"/>
    <property type="evidence" value="ECO:0007669"/>
    <property type="project" value="UniProtKB-KW"/>
</dbReference>